<name>A0A9D4RVJ6_DREPO</name>
<evidence type="ECO:0000313" key="1">
    <source>
        <dbReference type="EMBL" id="KAH3882689.1"/>
    </source>
</evidence>
<gene>
    <name evidence="1" type="ORF">DPMN_006633</name>
</gene>
<reference evidence="1" key="2">
    <citation type="submission" date="2020-11" db="EMBL/GenBank/DDBJ databases">
        <authorList>
            <person name="McCartney M.A."/>
            <person name="Auch B."/>
            <person name="Kono T."/>
            <person name="Mallez S."/>
            <person name="Becker A."/>
            <person name="Gohl D.M."/>
            <person name="Silverstein K.A.T."/>
            <person name="Koren S."/>
            <person name="Bechman K.B."/>
            <person name="Herman A."/>
            <person name="Abrahante J.E."/>
            <person name="Garbe J."/>
        </authorList>
    </citation>
    <scope>NUCLEOTIDE SEQUENCE</scope>
    <source>
        <strain evidence="1">Duluth1</strain>
        <tissue evidence="1">Whole animal</tissue>
    </source>
</reference>
<organism evidence="1 2">
    <name type="scientific">Dreissena polymorpha</name>
    <name type="common">Zebra mussel</name>
    <name type="synonym">Mytilus polymorpha</name>
    <dbReference type="NCBI Taxonomy" id="45954"/>
    <lineage>
        <taxon>Eukaryota</taxon>
        <taxon>Metazoa</taxon>
        <taxon>Spiralia</taxon>
        <taxon>Lophotrochozoa</taxon>
        <taxon>Mollusca</taxon>
        <taxon>Bivalvia</taxon>
        <taxon>Autobranchia</taxon>
        <taxon>Heteroconchia</taxon>
        <taxon>Euheterodonta</taxon>
        <taxon>Imparidentia</taxon>
        <taxon>Neoheterodontei</taxon>
        <taxon>Myida</taxon>
        <taxon>Dreissenoidea</taxon>
        <taxon>Dreissenidae</taxon>
        <taxon>Dreissena</taxon>
    </lineage>
</organism>
<evidence type="ECO:0000313" key="2">
    <source>
        <dbReference type="Proteomes" id="UP000828390"/>
    </source>
</evidence>
<sequence length="60" mass="7056">MSDLVVEEASDIQLGDLTDVAERLVARRALLKMNMIMKKMTMMLMKDMISKDYKTRLIRY</sequence>
<keyword evidence="2" id="KW-1185">Reference proteome</keyword>
<comment type="caution">
    <text evidence="1">The sequence shown here is derived from an EMBL/GenBank/DDBJ whole genome shotgun (WGS) entry which is preliminary data.</text>
</comment>
<proteinExistence type="predicted"/>
<dbReference type="Proteomes" id="UP000828390">
    <property type="component" value="Unassembled WGS sequence"/>
</dbReference>
<dbReference type="EMBL" id="JAIWYP010000001">
    <property type="protein sequence ID" value="KAH3882689.1"/>
    <property type="molecule type" value="Genomic_DNA"/>
</dbReference>
<protein>
    <submittedName>
        <fullName evidence="1">Uncharacterized protein</fullName>
    </submittedName>
</protein>
<reference evidence="1" key="1">
    <citation type="journal article" date="2019" name="bioRxiv">
        <title>The Genome of the Zebra Mussel, Dreissena polymorpha: A Resource for Invasive Species Research.</title>
        <authorList>
            <person name="McCartney M.A."/>
            <person name="Auch B."/>
            <person name="Kono T."/>
            <person name="Mallez S."/>
            <person name="Zhang Y."/>
            <person name="Obille A."/>
            <person name="Becker A."/>
            <person name="Abrahante J.E."/>
            <person name="Garbe J."/>
            <person name="Badalamenti J.P."/>
            <person name="Herman A."/>
            <person name="Mangelson H."/>
            <person name="Liachko I."/>
            <person name="Sullivan S."/>
            <person name="Sone E.D."/>
            <person name="Koren S."/>
            <person name="Silverstein K.A.T."/>
            <person name="Beckman K.B."/>
            <person name="Gohl D.M."/>
        </authorList>
    </citation>
    <scope>NUCLEOTIDE SEQUENCE</scope>
    <source>
        <strain evidence="1">Duluth1</strain>
        <tissue evidence="1">Whole animal</tissue>
    </source>
</reference>
<accession>A0A9D4RVJ6</accession>
<dbReference type="AlphaFoldDB" id="A0A9D4RVJ6"/>